<keyword evidence="2" id="KW-1185">Reference proteome</keyword>
<reference evidence="1" key="1">
    <citation type="submission" date="2021-06" db="EMBL/GenBank/DDBJ databases">
        <authorList>
            <person name="Kallberg Y."/>
            <person name="Tangrot J."/>
            <person name="Rosling A."/>
        </authorList>
    </citation>
    <scope>NUCLEOTIDE SEQUENCE</scope>
    <source>
        <strain evidence="1">MA461A</strain>
    </source>
</reference>
<feature type="non-terminal residue" evidence="1">
    <location>
        <position position="56"/>
    </location>
</feature>
<protein>
    <submittedName>
        <fullName evidence="1">2139_t:CDS:1</fullName>
    </submittedName>
</protein>
<accession>A0ACA9SCN5</accession>
<proteinExistence type="predicted"/>
<comment type="caution">
    <text evidence="1">The sequence shown here is derived from an EMBL/GenBank/DDBJ whole genome shotgun (WGS) entry which is preliminary data.</text>
</comment>
<evidence type="ECO:0000313" key="1">
    <source>
        <dbReference type="EMBL" id="CAG8833999.1"/>
    </source>
</evidence>
<dbReference type="Proteomes" id="UP000789920">
    <property type="component" value="Unassembled WGS sequence"/>
</dbReference>
<name>A0ACA9SCN5_9GLOM</name>
<organism evidence="1 2">
    <name type="scientific">Racocetra persica</name>
    <dbReference type="NCBI Taxonomy" id="160502"/>
    <lineage>
        <taxon>Eukaryota</taxon>
        <taxon>Fungi</taxon>
        <taxon>Fungi incertae sedis</taxon>
        <taxon>Mucoromycota</taxon>
        <taxon>Glomeromycotina</taxon>
        <taxon>Glomeromycetes</taxon>
        <taxon>Diversisporales</taxon>
        <taxon>Gigasporaceae</taxon>
        <taxon>Racocetra</taxon>
    </lineage>
</organism>
<dbReference type="EMBL" id="CAJVQC010107949">
    <property type="protein sequence ID" value="CAG8833999.1"/>
    <property type="molecule type" value="Genomic_DNA"/>
</dbReference>
<evidence type="ECO:0000313" key="2">
    <source>
        <dbReference type="Proteomes" id="UP000789920"/>
    </source>
</evidence>
<gene>
    <name evidence="1" type="ORF">RPERSI_LOCUS29038</name>
</gene>
<sequence length="56" mass="6401">MATLISVKDFKTLDDMIVKAQKIEAGTYYKNKNSKNEATNKLMDDLTQQMQQMATN</sequence>